<dbReference type="Proteomes" id="UP000549052">
    <property type="component" value="Unassembled WGS sequence"/>
</dbReference>
<dbReference type="EMBL" id="JACGXN010000002">
    <property type="protein sequence ID" value="MBA8878780.1"/>
    <property type="molecule type" value="Genomic_DNA"/>
</dbReference>
<sequence>MRKLPFSITLVVKRTRTGWQLMIRIQFSN</sequence>
<comment type="caution">
    <text evidence="1">The sequence shown here is derived from an EMBL/GenBank/DDBJ whole genome shotgun (WGS) entry which is preliminary data.</text>
</comment>
<proteinExistence type="predicted"/>
<name>A0A839EQ68_9HYPH</name>
<gene>
    <name evidence="1" type="ORF">FHW16_002492</name>
</gene>
<evidence type="ECO:0000313" key="2">
    <source>
        <dbReference type="Proteomes" id="UP000549052"/>
    </source>
</evidence>
<evidence type="ECO:0000313" key="1">
    <source>
        <dbReference type="EMBL" id="MBA8878780.1"/>
    </source>
</evidence>
<reference evidence="1 2" key="1">
    <citation type="submission" date="2020-07" db="EMBL/GenBank/DDBJ databases">
        <title>Genomic Encyclopedia of Type Strains, Phase IV (KMG-V): Genome sequencing to study the core and pangenomes of soil and plant-associated prokaryotes.</title>
        <authorList>
            <person name="Whitman W."/>
        </authorList>
    </citation>
    <scope>NUCLEOTIDE SEQUENCE [LARGE SCALE GENOMIC DNA]</scope>
    <source>
        <strain evidence="1 2">AN3</strain>
    </source>
</reference>
<organism evidence="1 2">
    <name type="scientific">Phyllobacterium myrsinacearum</name>
    <dbReference type="NCBI Taxonomy" id="28101"/>
    <lineage>
        <taxon>Bacteria</taxon>
        <taxon>Pseudomonadati</taxon>
        <taxon>Pseudomonadota</taxon>
        <taxon>Alphaproteobacteria</taxon>
        <taxon>Hyphomicrobiales</taxon>
        <taxon>Phyllobacteriaceae</taxon>
        <taxon>Phyllobacterium</taxon>
    </lineage>
</organism>
<keyword evidence="2" id="KW-1185">Reference proteome</keyword>
<accession>A0A839EQ68</accession>
<dbReference type="AlphaFoldDB" id="A0A839EQ68"/>
<protein>
    <submittedName>
        <fullName evidence="1">Uncharacterized protein</fullName>
    </submittedName>
</protein>